<sequence length="122" mass="13236">MFSTMQRTWGVRIRAVTAAVAVMALLASAFAAPLEIDHRVRSTQAAAVSVANVGSDDGGRVQLASSTECHAGHSCMPVIMPRLEVQGLEHFDSPLGLPRVRDYLALGVRYRLFHPPRILSQV</sequence>
<evidence type="ECO:0000313" key="3">
    <source>
        <dbReference type="Proteomes" id="UP000265848"/>
    </source>
</evidence>
<comment type="caution">
    <text evidence="2">The sequence shown here is derived from an EMBL/GenBank/DDBJ whole genome shotgun (WGS) entry which is preliminary data.</text>
</comment>
<accession>A0A399IW26</accession>
<evidence type="ECO:0000256" key="1">
    <source>
        <dbReference type="SAM" id="SignalP"/>
    </source>
</evidence>
<name>A0A399IW26_9RHOB</name>
<gene>
    <name evidence="2" type="ORF">DL237_18190</name>
</gene>
<dbReference type="Proteomes" id="UP000265848">
    <property type="component" value="Unassembled WGS sequence"/>
</dbReference>
<keyword evidence="3" id="KW-1185">Reference proteome</keyword>
<feature type="chain" id="PRO_5017486498" evidence="1">
    <location>
        <begin position="32"/>
        <end position="122"/>
    </location>
</feature>
<proteinExistence type="predicted"/>
<dbReference type="EMBL" id="QWJJ01000019">
    <property type="protein sequence ID" value="RII37241.1"/>
    <property type="molecule type" value="Genomic_DNA"/>
</dbReference>
<dbReference type="AlphaFoldDB" id="A0A399IW26"/>
<keyword evidence="1" id="KW-0732">Signal</keyword>
<evidence type="ECO:0000313" key="2">
    <source>
        <dbReference type="EMBL" id="RII37241.1"/>
    </source>
</evidence>
<protein>
    <submittedName>
        <fullName evidence="2">Uncharacterized protein</fullName>
    </submittedName>
</protein>
<feature type="signal peptide" evidence="1">
    <location>
        <begin position="1"/>
        <end position="31"/>
    </location>
</feature>
<organism evidence="2 3">
    <name type="scientific">Pseudooceanicola sediminis</name>
    <dbReference type="NCBI Taxonomy" id="2211117"/>
    <lineage>
        <taxon>Bacteria</taxon>
        <taxon>Pseudomonadati</taxon>
        <taxon>Pseudomonadota</taxon>
        <taxon>Alphaproteobacteria</taxon>
        <taxon>Rhodobacterales</taxon>
        <taxon>Paracoccaceae</taxon>
        <taxon>Pseudooceanicola</taxon>
    </lineage>
</organism>
<reference evidence="2 3" key="1">
    <citation type="submission" date="2018-08" db="EMBL/GenBank/DDBJ databases">
        <title>Pseudooceanicola sediminis CY03 in the family Rhodobacteracea.</title>
        <authorList>
            <person name="Zhang Y.-J."/>
        </authorList>
    </citation>
    <scope>NUCLEOTIDE SEQUENCE [LARGE SCALE GENOMIC DNA]</scope>
    <source>
        <strain evidence="2 3">CY03</strain>
    </source>
</reference>